<protein>
    <recommendedName>
        <fullName evidence="4">Peptidase inhibitor family I36</fullName>
    </recommendedName>
</protein>
<dbReference type="Proteomes" id="UP000642748">
    <property type="component" value="Unassembled WGS sequence"/>
</dbReference>
<feature type="chain" id="PRO_5035144623" description="Peptidase inhibitor family I36" evidence="1">
    <location>
        <begin position="31"/>
        <end position="133"/>
    </location>
</feature>
<evidence type="ECO:0000256" key="1">
    <source>
        <dbReference type="SAM" id="SignalP"/>
    </source>
</evidence>
<name>A0A8J3QLH1_9ACTN</name>
<sequence length="133" mass="13932">MRRLIGTLAALALASVLAVAGLQAPASAQASSTAGVATPAYTECPNGVGCVWDDIGGYGNIFEIAFSKYGGKGCQNLPSNFDNKVKSGLSDYGSGHRLRLWENQGCTGDYVTVDNQFIETFIGSTGWSAFIIL</sequence>
<comment type="caution">
    <text evidence="2">The sequence shown here is derived from an EMBL/GenBank/DDBJ whole genome shotgun (WGS) entry which is preliminary data.</text>
</comment>
<keyword evidence="1" id="KW-0732">Signal</keyword>
<evidence type="ECO:0000313" key="3">
    <source>
        <dbReference type="Proteomes" id="UP000642748"/>
    </source>
</evidence>
<dbReference type="AlphaFoldDB" id="A0A8J3QLH1"/>
<evidence type="ECO:0000313" key="2">
    <source>
        <dbReference type="EMBL" id="GIH12257.1"/>
    </source>
</evidence>
<reference evidence="2" key="1">
    <citation type="submission" date="2021-01" db="EMBL/GenBank/DDBJ databases">
        <title>Whole genome shotgun sequence of Rugosimonospora africana NBRC 104875.</title>
        <authorList>
            <person name="Komaki H."/>
            <person name="Tamura T."/>
        </authorList>
    </citation>
    <scope>NUCLEOTIDE SEQUENCE</scope>
    <source>
        <strain evidence="2">NBRC 104875</strain>
    </source>
</reference>
<evidence type="ECO:0008006" key="4">
    <source>
        <dbReference type="Google" id="ProtNLM"/>
    </source>
</evidence>
<dbReference type="Pfam" id="PF03995">
    <property type="entry name" value="Inhibitor_I36"/>
    <property type="match status" value="1"/>
</dbReference>
<proteinExistence type="predicted"/>
<accession>A0A8J3QLH1</accession>
<organism evidence="2 3">
    <name type="scientific">Rugosimonospora africana</name>
    <dbReference type="NCBI Taxonomy" id="556532"/>
    <lineage>
        <taxon>Bacteria</taxon>
        <taxon>Bacillati</taxon>
        <taxon>Actinomycetota</taxon>
        <taxon>Actinomycetes</taxon>
        <taxon>Micromonosporales</taxon>
        <taxon>Micromonosporaceae</taxon>
        <taxon>Rugosimonospora</taxon>
    </lineage>
</organism>
<dbReference type="RefSeq" id="WP_203915976.1">
    <property type="nucleotide sequence ID" value="NZ_BONZ01000006.1"/>
</dbReference>
<dbReference type="EMBL" id="BONZ01000006">
    <property type="protein sequence ID" value="GIH12257.1"/>
    <property type="molecule type" value="Genomic_DNA"/>
</dbReference>
<feature type="signal peptide" evidence="1">
    <location>
        <begin position="1"/>
        <end position="30"/>
    </location>
</feature>
<gene>
    <name evidence="2" type="ORF">Raf01_04290</name>
</gene>
<keyword evidence="3" id="KW-1185">Reference proteome</keyword>